<gene>
    <name evidence="3" type="ORF">C4A77_23420</name>
</gene>
<evidence type="ECO:0000256" key="1">
    <source>
        <dbReference type="SAM" id="Phobius"/>
    </source>
</evidence>
<dbReference type="Pfam" id="PF16244">
    <property type="entry name" value="DUF4901"/>
    <property type="match status" value="1"/>
</dbReference>
<reference evidence="3 4" key="1">
    <citation type="submission" date="2018-02" db="EMBL/GenBank/DDBJ databases">
        <title>Comparative analysis of genomes of three Brevibacillus laterosporus strains producers of potent antimicrobials isolated from silage.</title>
        <authorList>
            <person name="Kojic M."/>
            <person name="Miljkovic M."/>
            <person name="Studholme D."/>
            <person name="Filipic B."/>
        </authorList>
    </citation>
    <scope>NUCLEOTIDE SEQUENCE [LARGE SCALE GENOMIC DNA]</scope>
    <source>
        <strain evidence="3 4">BGSP11</strain>
    </source>
</reference>
<evidence type="ECO:0000313" key="3">
    <source>
        <dbReference type="EMBL" id="PPA91327.1"/>
    </source>
</evidence>
<feature type="transmembrane region" description="Helical" evidence="1">
    <location>
        <begin position="47"/>
        <end position="66"/>
    </location>
</feature>
<proteinExistence type="predicted"/>
<organism evidence="3 4">
    <name type="scientific">Brevibacillus laterosporus</name>
    <name type="common">Bacillus laterosporus</name>
    <dbReference type="NCBI Taxonomy" id="1465"/>
    <lineage>
        <taxon>Bacteria</taxon>
        <taxon>Bacillati</taxon>
        <taxon>Bacillota</taxon>
        <taxon>Bacilli</taxon>
        <taxon>Bacillales</taxon>
        <taxon>Paenibacillaceae</taxon>
        <taxon>Brevibacillus</taxon>
    </lineage>
</organism>
<dbReference type="Proteomes" id="UP000239759">
    <property type="component" value="Unassembled WGS sequence"/>
</dbReference>
<evidence type="ECO:0000259" key="2">
    <source>
        <dbReference type="Pfam" id="PF16244"/>
    </source>
</evidence>
<accession>A0AAP8U306</accession>
<dbReference type="InterPro" id="IPR032599">
    <property type="entry name" value="YcdB/YcdC_rep_domain"/>
</dbReference>
<dbReference type="AlphaFoldDB" id="A0AAP8U306"/>
<evidence type="ECO:0000313" key="4">
    <source>
        <dbReference type="Proteomes" id="UP000239759"/>
    </source>
</evidence>
<dbReference type="EMBL" id="PRKQ01000042">
    <property type="protein sequence ID" value="PPA91327.1"/>
    <property type="molecule type" value="Genomic_DNA"/>
</dbReference>
<keyword evidence="1" id="KW-1133">Transmembrane helix</keyword>
<dbReference type="RefSeq" id="WP_104033517.1">
    <property type="nucleotide sequence ID" value="NZ_PRKQ01000042.1"/>
</dbReference>
<feature type="domain" description="YcdB/YcdC repeated" evidence="2">
    <location>
        <begin position="129"/>
        <end position="238"/>
    </location>
</feature>
<keyword evidence="1" id="KW-0472">Membrane</keyword>
<keyword evidence="1" id="KW-0812">Transmembrane</keyword>
<name>A0AAP8U306_BRELA</name>
<protein>
    <submittedName>
        <fullName evidence="3">Peptidase</fullName>
    </submittedName>
</protein>
<comment type="caution">
    <text evidence="3">The sequence shown here is derived from an EMBL/GenBank/DDBJ whole genome shotgun (WGS) entry which is preliminary data.</text>
</comment>
<sequence length="727" mass="81622">MDVEKEFRESVQAVSRNSVKDVRFSADLEKRIKEKANKGAIKRHRRLYTVATAVACLALALAVTVWKLTPSGLQEALKQSAAALTEQKTSAIVEKALQSLQTAIPDLSSYQVDIKETTDNRIRVQLRTKDGKLAKVAINKETGSVEVFKWFNGGSTEQIPSEKIAKEKADLFLKALLGDHSEEYQQLAISEIKRPQNGYLELDVKGMNVSYQQMKNGEPVPFAKLSVWVDGSGRIVSYGELNKSEQAMLTKLKEAIPELNTEATLTNKEVESSGYHFSLANADKDGNSVMIRTEGKGDLLKSYELESLRDESFEWAHKSLINEKANLFLQHMLGKDFTNYQETGTPDRASYMRFYNGLPVLEDNLTVVVDKGGRILYYSRATGLYDLASLPDPSKAISQKKAEEELTQNMKLRYIERSVVKRDPETHQVIEERPLLDYTPAVSHVQMGEIPSLNWYIDAGTGKLEYRLGSNGLDYDRRTTHEPISLKASPPTIIKTKEEAVRLLTDQFGVDVTGLPLSEREGESRFGAKQHVFQWQTKNEKRLEVVSNAKTGQVEEIYIPRADGKITVSQQDALKEAIATLEKYVDPGVTEVQISRILEPGEANPVNSGDWHFSFFKSQDGVPVLEQYPDQAYVLSVDPTTGKVNGFQNHTQWKDKIVLPDKSQAVPIKEAVQEYLKVMPLQLAYTLKGVDREKLSEPKLIYVSLSAKENADKHIYLNAITGKVELR</sequence>